<gene>
    <name evidence="1" type="ORF">FCK90_14450</name>
</gene>
<evidence type="ECO:0000313" key="2">
    <source>
        <dbReference type="Proteomes" id="UP000325957"/>
    </source>
</evidence>
<organism evidence="1 2">
    <name type="scientific">Kocuria coralli</name>
    <dbReference type="NCBI Taxonomy" id="1461025"/>
    <lineage>
        <taxon>Bacteria</taxon>
        <taxon>Bacillati</taxon>
        <taxon>Actinomycetota</taxon>
        <taxon>Actinomycetes</taxon>
        <taxon>Micrococcales</taxon>
        <taxon>Micrococcaceae</taxon>
        <taxon>Kocuria</taxon>
    </lineage>
</organism>
<dbReference type="AlphaFoldDB" id="A0A5J5KVN9"/>
<evidence type="ECO:0000313" key="1">
    <source>
        <dbReference type="EMBL" id="KAA9393001.1"/>
    </source>
</evidence>
<sequence>MQDENWLVDETGTPDSVWGSVVLKRSLNQDLVQRAQDGKLNARDLDIALSLTTFVHDEYQEFGTSGHNVLEDRDIAVAQRALLAVLSRLGIPFSLPWRDFTRFKDYWLRNGGYGSWRARREILAGFFDPVFEALENLHEDGTGGVVEAVSPHTGTGWPRVDLELAALRERFATARTSPDYRDVGNRCVAVLEAVGEVVYDEEKHLREGEEFPSREKSKQRLERYVEESLAGKENAKVRGLATKVIELAHSIKHQPEPTRRNSGITADATVLLVNILRRAEQDF</sequence>
<accession>A0A5J5KVN9</accession>
<reference evidence="1 2" key="1">
    <citation type="submission" date="2019-05" db="EMBL/GenBank/DDBJ databases">
        <title>Kocuria coralli sp. nov., a novel actinobacterium isolated from coral reef seawater.</title>
        <authorList>
            <person name="Li J."/>
        </authorList>
    </citation>
    <scope>NUCLEOTIDE SEQUENCE [LARGE SCALE GENOMIC DNA]</scope>
    <source>
        <strain evidence="1 2">SCSIO 13007</strain>
    </source>
</reference>
<dbReference type="EMBL" id="SZWF01000033">
    <property type="protein sequence ID" value="KAA9393001.1"/>
    <property type="molecule type" value="Genomic_DNA"/>
</dbReference>
<protein>
    <recommendedName>
        <fullName evidence="3">Abortive infection protein-like C-terminal domain-containing protein</fullName>
    </recommendedName>
</protein>
<comment type="caution">
    <text evidence="1">The sequence shown here is derived from an EMBL/GenBank/DDBJ whole genome shotgun (WGS) entry which is preliminary data.</text>
</comment>
<name>A0A5J5KVN9_9MICC</name>
<dbReference type="OrthoDB" id="5139861at2"/>
<dbReference type="Proteomes" id="UP000325957">
    <property type="component" value="Unassembled WGS sequence"/>
</dbReference>
<proteinExistence type="predicted"/>
<evidence type="ECO:0008006" key="3">
    <source>
        <dbReference type="Google" id="ProtNLM"/>
    </source>
</evidence>
<dbReference type="RefSeq" id="WP_158035011.1">
    <property type="nucleotide sequence ID" value="NZ_ML708634.1"/>
</dbReference>
<keyword evidence="2" id="KW-1185">Reference proteome</keyword>